<proteinExistence type="predicted"/>
<evidence type="ECO:0008006" key="3">
    <source>
        <dbReference type="Google" id="ProtNLM"/>
    </source>
</evidence>
<dbReference type="Gene3D" id="6.10.250.730">
    <property type="match status" value="1"/>
</dbReference>
<comment type="caution">
    <text evidence="1">The sequence shown here is derived from an EMBL/GenBank/DDBJ whole genome shotgun (WGS) entry which is preliminary data.</text>
</comment>
<keyword evidence="2" id="KW-1185">Reference proteome</keyword>
<dbReference type="InterPro" id="IPR010385">
    <property type="entry name" value="DUF982"/>
</dbReference>
<dbReference type="Proteomes" id="UP000620262">
    <property type="component" value="Unassembled WGS sequence"/>
</dbReference>
<protein>
    <recommendedName>
        <fullName evidence="3">DUF982 domain-containing protein</fullName>
    </recommendedName>
</protein>
<dbReference type="RefSeq" id="WP_192731906.1">
    <property type="nucleotide sequence ID" value="NZ_BAAAVL010000002.1"/>
</dbReference>
<organism evidence="1 2">
    <name type="scientific">Rhizobium viscosum</name>
    <name type="common">Arthrobacter viscosus</name>
    <dbReference type="NCBI Taxonomy" id="1673"/>
    <lineage>
        <taxon>Bacteria</taxon>
        <taxon>Pseudomonadati</taxon>
        <taxon>Pseudomonadota</taxon>
        <taxon>Alphaproteobacteria</taxon>
        <taxon>Hyphomicrobiales</taxon>
        <taxon>Rhizobiaceae</taxon>
        <taxon>Rhizobium/Agrobacterium group</taxon>
        <taxon>Rhizobium</taxon>
    </lineage>
</organism>
<sequence>MTTNRYSAFAPIGLNFHNTQPSTVIRNLTSAARVLIQDCPLDDGEDYVIAVNACADALVGERSPEELRQALLKVANEAGISALSLVQDEGCEVSGLSHFGRCTGSEVSSLLVAHPSGGEIL</sequence>
<reference evidence="1 2" key="1">
    <citation type="submission" date="2020-10" db="EMBL/GenBank/DDBJ databases">
        <title>Sequencing the genomes of 1000 actinobacteria strains.</title>
        <authorList>
            <person name="Klenk H.-P."/>
        </authorList>
    </citation>
    <scope>NUCLEOTIDE SEQUENCE [LARGE SCALE GENOMIC DNA]</scope>
    <source>
        <strain evidence="1 2">DSM 7307</strain>
    </source>
</reference>
<gene>
    <name evidence="1" type="ORF">H4W29_005524</name>
</gene>
<dbReference type="EMBL" id="JADBEC010000002">
    <property type="protein sequence ID" value="MBE1508279.1"/>
    <property type="molecule type" value="Genomic_DNA"/>
</dbReference>
<dbReference type="Pfam" id="PF06169">
    <property type="entry name" value="DUF982"/>
    <property type="match status" value="1"/>
</dbReference>
<accession>A0ABR9IYH9</accession>
<evidence type="ECO:0000313" key="2">
    <source>
        <dbReference type="Proteomes" id="UP000620262"/>
    </source>
</evidence>
<name>A0ABR9IYH9_RHIVS</name>
<evidence type="ECO:0000313" key="1">
    <source>
        <dbReference type="EMBL" id="MBE1508279.1"/>
    </source>
</evidence>